<reference evidence="1 2" key="1">
    <citation type="submission" date="2015-09" db="EMBL/GenBank/DDBJ databases">
        <title>Trachymyrmex zeteki WGS genome.</title>
        <authorList>
            <person name="Nygaard S."/>
            <person name="Hu H."/>
            <person name="Boomsma J."/>
            <person name="Zhang G."/>
        </authorList>
    </citation>
    <scope>NUCLEOTIDE SEQUENCE [LARGE SCALE GENOMIC DNA]</scope>
    <source>
        <strain evidence="1">Tzet28-1</strain>
        <tissue evidence="1">Whole body</tissue>
    </source>
</reference>
<gene>
    <name evidence="1" type="ORF">ALC60_14254</name>
</gene>
<accession>A0A151WFX0</accession>
<sequence length="237" mass="25764">MTACYESPEVIIVLSKEEIHKRYQDTAMIIFKLSITLALAIGPLSRSCLVPLSFPLRGSSGNSTNLTAENGRDKCVHCVGSGNDGDGGGGSPWEVATTESPIKQEPGEDMGTDLRKEVERSYTVYRSPSSSARKVDGGVRSLFAECTARNPVCSVPGRFDGHGSQAEQNPDVASGSLMKFKQGPAERIGYVSTPSVLRGVSKKGLAPYFFPTRQRESQLRAAYERHRFKIKNAFVDL</sequence>
<evidence type="ECO:0000313" key="1">
    <source>
        <dbReference type="EMBL" id="KYQ46733.1"/>
    </source>
</evidence>
<dbReference type="Proteomes" id="UP000075809">
    <property type="component" value="Unassembled WGS sequence"/>
</dbReference>
<keyword evidence="2" id="KW-1185">Reference proteome</keyword>
<dbReference type="EMBL" id="KQ983203">
    <property type="protein sequence ID" value="KYQ46733.1"/>
    <property type="molecule type" value="Genomic_DNA"/>
</dbReference>
<protein>
    <submittedName>
        <fullName evidence="1">Uncharacterized protein</fullName>
    </submittedName>
</protein>
<name>A0A151WFX0_9HYME</name>
<proteinExistence type="predicted"/>
<organism evidence="1 2">
    <name type="scientific">Mycetomoellerius zeteki</name>
    <dbReference type="NCBI Taxonomy" id="64791"/>
    <lineage>
        <taxon>Eukaryota</taxon>
        <taxon>Metazoa</taxon>
        <taxon>Ecdysozoa</taxon>
        <taxon>Arthropoda</taxon>
        <taxon>Hexapoda</taxon>
        <taxon>Insecta</taxon>
        <taxon>Pterygota</taxon>
        <taxon>Neoptera</taxon>
        <taxon>Endopterygota</taxon>
        <taxon>Hymenoptera</taxon>
        <taxon>Apocrita</taxon>
        <taxon>Aculeata</taxon>
        <taxon>Formicoidea</taxon>
        <taxon>Formicidae</taxon>
        <taxon>Myrmicinae</taxon>
        <taxon>Mycetomoellerius</taxon>
    </lineage>
</organism>
<dbReference type="AlphaFoldDB" id="A0A151WFX0"/>
<evidence type="ECO:0000313" key="2">
    <source>
        <dbReference type="Proteomes" id="UP000075809"/>
    </source>
</evidence>